<keyword evidence="17" id="KW-1185">Reference proteome</keyword>
<dbReference type="GO" id="GO:0004674">
    <property type="term" value="F:protein serine/threonine kinase activity"/>
    <property type="evidence" value="ECO:0007669"/>
    <property type="project" value="UniProtKB-KW"/>
</dbReference>
<evidence type="ECO:0000259" key="15">
    <source>
        <dbReference type="PROSITE" id="PS50026"/>
    </source>
</evidence>
<feature type="chain" id="PRO_5003990569" evidence="13">
    <location>
        <begin position="27"/>
        <end position="1790"/>
    </location>
</feature>
<evidence type="ECO:0000256" key="12">
    <source>
        <dbReference type="SAM" id="Phobius"/>
    </source>
</evidence>
<feature type="disulfide bond" evidence="9">
    <location>
        <begin position="779"/>
        <end position="788"/>
    </location>
</feature>
<keyword evidence="9" id="KW-0245">EGF-like domain</keyword>
<dbReference type="PRINTS" id="PR00109">
    <property type="entry name" value="TYRKINASE"/>
</dbReference>
<dbReference type="CDD" id="cd13999">
    <property type="entry name" value="STKc_MAP3K-like"/>
    <property type="match status" value="2"/>
</dbReference>
<feature type="compositionally biased region" description="Low complexity" evidence="11">
    <location>
        <begin position="1168"/>
        <end position="1178"/>
    </location>
</feature>
<dbReference type="STRING" id="1257118.L8GSM0"/>
<evidence type="ECO:0000256" key="11">
    <source>
        <dbReference type="SAM" id="MobiDB-lite"/>
    </source>
</evidence>
<name>L8GSM0_ACACF</name>
<feature type="domain" description="EGF-like" evidence="15">
    <location>
        <begin position="748"/>
        <end position="789"/>
    </location>
</feature>
<dbReference type="PROSITE" id="PS00022">
    <property type="entry name" value="EGF_1"/>
    <property type="match status" value="1"/>
</dbReference>
<feature type="region of interest" description="Disordered" evidence="11">
    <location>
        <begin position="1153"/>
        <end position="1186"/>
    </location>
</feature>
<dbReference type="InterPro" id="IPR051681">
    <property type="entry name" value="Ser/Thr_Kinases-Pseudokinases"/>
</dbReference>
<protein>
    <submittedName>
        <fullName evidence="16">Protein kinase domain containing protein</fullName>
    </submittedName>
</protein>
<keyword evidence="3" id="KW-0808">Transferase</keyword>
<gene>
    <name evidence="16" type="ORF">ACA1_164380</name>
</gene>
<evidence type="ECO:0000256" key="6">
    <source>
        <dbReference type="ARBA" id="ARBA00022840"/>
    </source>
</evidence>
<evidence type="ECO:0000313" key="16">
    <source>
        <dbReference type="EMBL" id="ELR15578.1"/>
    </source>
</evidence>
<feature type="binding site" evidence="10">
    <location>
        <position position="1551"/>
    </location>
    <ligand>
        <name>ATP</name>
        <dbReference type="ChEBI" id="CHEBI:30616"/>
    </ligand>
</feature>
<dbReference type="OrthoDB" id="4062651at2759"/>
<keyword evidence="5 16" id="KW-0418">Kinase</keyword>
<evidence type="ECO:0000256" key="2">
    <source>
        <dbReference type="ARBA" id="ARBA00022527"/>
    </source>
</evidence>
<keyword evidence="2" id="KW-0723">Serine/threonine-protein kinase</keyword>
<dbReference type="InterPro" id="IPR017441">
    <property type="entry name" value="Protein_kinase_ATP_BS"/>
</dbReference>
<feature type="signal peptide" evidence="13">
    <location>
        <begin position="1"/>
        <end position="26"/>
    </location>
</feature>
<dbReference type="Gene3D" id="1.10.510.10">
    <property type="entry name" value="Transferase(Phosphotransferase) domain 1"/>
    <property type="match status" value="2"/>
</dbReference>
<evidence type="ECO:0000259" key="14">
    <source>
        <dbReference type="PROSITE" id="PS50011"/>
    </source>
</evidence>
<feature type="binding site" evidence="10">
    <location>
        <position position="878"/>
    </location>
    <ligand>
        <name>ATP</name>
        <dbReference type="ChEBI" id="CHEBI:30616"/>
    </ligand>
</feature>
<sequence length="1790" mass="194266">MQTSRLFSRHLVLVAAALVLLLSSRSLILQTEAATRTVLGVGDPSELFTNMTRSYRFSSDVTSFQLEETSAGAGPSLLREVKIGEKDYLVASSRLANSTEDGWVQVPMAAFALSLIYPVKREALQGEGAAALSIITTNLLGIYVGELTTWMEAAPNGWFYMAVPDPSAPITFYVQHYEDEASEFASTQGLLGRALCNLTDSGEHIPNADVFCAAYRSNGNRLIPTLEQFNPGRVVALPIGTSPLELIGSLANSTAGLALSTVSAGVAHDLLSIQFESVAGFLTEDQLNQAVPGVGAIVAGESLAIDILNSKAGWPFSALQFVSVPRESVVRGCAYLQSVADFLVWSHTNNMAIDLITQAPHYAVLNNGIRSIAATSVSTVTCNGQAVVAPAVSAAGPPTLLINSWASGYESSSGSGSIRLAYETYLFDITNAESATSGLTDVAVTFTYREHNETMPMSTIPVAAEALVAIYNVPQIALSVTAIPLVFSADLAVKILFGDVNMWNAPEIAALNPELARVLPNETIRLVLDKGGSPFSSGGPSGGPDNRALLSWIYSLVPSFKNTTFPVEADTERVTGAKDSGLTTLIKGMPYSLGWGGLSAALAERGVRIAFHLRSGGAKRQSSNWLAPERDAILATLNDNYSASNPNTTGYMLPALVSQNPDAWPIVRWVYFYTRGNSSATSTAQGIQCTKLAALVDWIYWTQTDTKQAAALADGEGMVSFVSDDSVRSKQLINTLASMQCYGEPVFVLMACVNDGTICSDHGQCQANSQNTTAYQCRCDSGWQGALCETPVDSDDGGADNLAIGLAVGLSAGVCLILILLVLVGTVPALIVTKFAGRRGRPEWEIRMSDIQNLELIGQGGYGKVYKATWKGTEVAVKVIDRNRQPDTKRARQAFVKEIEHMSLLRNPNIVMFMAAATSTVPMCIVMEYMALGSLYDLLHNELIDHMPFQLKSLILLHIARGMNFLHSSDVVHRDLKSLNVLLDSKWNAKVADFGLSTLGSGPRDRAQFEGSVPWAAPEILNEQNDADLFAADVYSFGIITWEVLTRDQPYRGKSPAAVAVAVLRDKCRPPIATQEEYGTLYLERDNLELLPYVETVVCLIESCWSDEVSVRPTFLEITSNLANLVSRVKAVHNGGSSTSGMMTGSMTSSSDYSGGGYGGMGRDNSSRSHGSSTNSKNSMDRNTYEPRRGNALRRYHYYDGPHAIVCSDVAMAGTLWSNVPEAMKDATRLHNELLRGLLARYGGYETMLPKIEGGAAGTFCMAFATTADALLWCADVQRALLEADWPAALLQCPPAEELNAGGLDDKLIFRGLRVRMGVHHGTPRCHIDSLTHHIEYTGPAVQKTQELASRAAGGVVLLSAEAYYDLKRDRASAGSVIEGGSRIRALLDTMADEGATLYELVLPGLEARCLRTIVKDTMPLHRRRLLEGSAANKARLASARSAYDSSSSDSDSDDDRRNSKVVDLNTSLSFIDPLASASMSMVHDDRGHRPDHRKEPVELGFLNSANMCRTIINYREILVEKPIGSGSFGIVHKARWKGVPVAVKTLTAKKRLSEEDMLDFRYEIAVLADLNHLNVLAFIGACLNEPHLAIVTEYMGRGSLRDVLHSTSSKLPWPMRLRMLRDAADGVRYLHTRASPIIHRDLKSSNLLVDDNWTVKVGDFGLARIKGDNATMTRCGTPAWTAPEVLSSNTYDEKADVYSFGVVMWEVLTRRQPYEGRNFIKVTMDVLKGDRPTIPADCPSDFSKLMRKCWHANPHKRPAMESVVSAIEHMMQGHDDEQVPSTLIIADNV</sequence>
<dbReference type="GO" id="GO:0016020">
    <property type="term" value="C:membrane"/>
    <property type="evidence" value="ECO:0007669"/>
    <property type="project" value="UniProtKB-SubCell"/>
</dbReference>
<evidence type="ECO:0000256" key="4">
    <source>
        <dbReference type="ARBA" id="ARBA00022741"/>
    </source>
</evidence>
<comment type="caution">
    <text evidence="9">Lacks conserved residue(s) required for the propagation of feature annotation.</text>
</comment>
<dbReference type="SUPFAM" id="SSF55073">
    <property type="entry name" value="Nucleotide cyclase"/>
    <property type="match status" value="1"/>
</dbReference>
<proteinExistence type="predicted"/>
<keyword evidence="6 10" id="KW-0067">ATP-binding</keyword>
<dbReference type="InterPro" id="IPR029787">
    <property type="entry name" value="Nucleotide_cyclase"/>
</dbReference>
<keyword evidence="12" id="KW-0472">Membrane</keyword>
<dbReference type="PROSITE" id="PS50026">
    <property type="entry name" value="EGF_3"/>
    <property type="match status" value="1"/>
</dbReference>
<dbReference type="Gene3D" id="3.40.190.10">
    <property type="entry name" value="Periplasmic binding protein-like II"/>
    <property type="match status" value="2"/>
</dbReference>
<dbReference type="InterPro" id="IPR000742">
    <property type="entry name" value="EGF"/>
</dbReference>
<dbReference type="PANTHER" id="PTHR44329">
    <property type="entry name" value="SERINE/THREONINE-PROTEIN KINASE TNNI3K-RELATED"/>
    <property type="match status" value="1"/>
</dbReference>
<evidence type="ECO:0000256" key="5">
    <source>
        <dbReference type="ARBA" id="ARBA00022777"/>
    </source>
</evidence>
<evidence type="ECO:0000256" key="3">
    <source>
        <dbReference type="ARBA" id="ARBA00022679"/>
    </source>
</evidence>
<comment type="subcellular location">
    <subcellularLocation>
        <location evidence="1">Membrane</location>
        <topology evidence="1">Single-pass membrane protein</topology>
    </subcellularLocation>
</comment>
<evidence type="ECO:0000313" key="17">
    <source>
        <dbReference type="Proteomes" id="UP000011083"/>
    </source>
</evidence>
<feature type="domain" description="Protein kinase" evidence="14">
    <location>
        <begin position="851"/>
        <end position="1125"/>
    </location>
</feature>
<keyword evidence="4 10" id="KW-0547">Nucleotide-binding</keyword>
<keyword evidence="12" id="KW-1133">Transmembrane helix</keyword>
<dbReference type="Proteomes" id="UP000011083">
    <property type="component" value="Unassembled WGS sequence"/>
</dbReference>
<comment type="catalytic activity">
    <reaction evidence="8">
        <text>L-seryl-[protein] + ATP = O-phospho-L-seryl-[protein] + ADP + H(+)</text>
        <dbReference type="Rhea" id="RHEA:17989"/>
        <dbReference type="Rhea" id="RHEA-COMP:9863"/>
        <dbReference type="Rhea" id="RHEA-COMP:11604"/>
        <dbReference type="ChEBI" id="CHEBI:15378"/>
        <dbReference type="ChEBI" id="CHEBI:29999"/>
        <dbReference type="ChEBI" id="CHEBI:30616"/>
        <dbReference type="ChEBI" id="CHEBI:83421"/>
        <dbReference type="ChEBI" id="CHEBI:456216"/>
        <dbReference type="EC" id="2.7.11.1"/>
    </reaction>
</comment>
<dbReference type="PROSITE" id="PS00107">
    <property type="entry name" value="PROTEIN_KINASE_ATP"/>
    <property type="match status" value="2"/>
</dbReference>
<evidence type="ECO:0000256" key="13">
    <source>
        <dbReference type="SAM" id="SignalP"/>
    </source>
</evidence>
<dbReference type="RefSeq" id="XP_004337591.1">
    <property type="nucleotide sequence ID" value="XM_004337543.1"/>
</dbReference>
<accession>L8GSM0</accession>
<keyword evidence="9" id="KW-1015">Disulfide bond</keyword>
<dbReference type="GO" id="GO:0005524">
    <property type="term" value="F:ATP binding"/>
    <property type="evidence" value="ECO:0007669"/>
    <property type="project" value="UniProtKB-UniRule"/>
</dbReference>
<dbReference type="PANTHER" id="PTHR44329:SF298">
    <property type="entry name" value="MIXED LINEAGE KINASE DOMAIN-LIKE PROTEIN"/>
    <property type="match status" value="1"/>
</dbReference>
<dbReference type="EMBL" id="KB008026">
    <property type="protein sequence ID" value="ELR15578.1"/>
    <property type="molecule type" value="Genomic_DNA"/>
</dbReference>
<feature type="domain" description="Protein kinase" evidence="14">
    <location>
        <begin position="1518"/>
        <end position="1773"/>
    </location>
</feature>
<dbReference type="InterPro" id="IPR001245">
    <property type="entry name" value="Ser-Thr/Tyr_kinase_cat_dom"/>
</dbReference>
<reference evidence="16 17" key="1">
    <citation type="journal article" date="2013" name="Genome Biol.">
        <title>Genome of Acanthamoeba castellanii highlights extensive lateral gene transfer and early evolution of tyrosine kinase signaling.</title>
        <authorList>
            <person name="Clarke M."/>
            <person name="Lohan A.J."/>
            <person name="Liu B."/>
            <person name="Lagkouvardos I."/>
            <person name="Roy S."/>
            <person name="Zafar N."/>
            <person name="Bertelli C."/>
            <person name="Schilde C."/>
            <person name="Kianianmomeni A."/>
            <person name="Burglin T.R."/>
            <person name="Frech C."/>
            <person name="Turcotte B."/>
            <person name="Kopec K.O."/>
            <person name="Synnott J.M."/>
            <person name="Choo C."/>
            <person name="Paponov I."/>
            <person name="Finkler A."/>
            <person name="Soon Heng Tan C."/>
            <person name="Hutchins A.P."/>
            <person name="Weinmeier T."/>
            <person name="Rattei T."/>
            <person name="Chu J.S."/>
            <person name="Gimenez G."/>
            <person name="Irimia M."/>
            <person name="Rigden D.J."/>
            <person name="Fitzpatrick D.A."/>
            <person name="Lorenzo-Morales J."/>
            <person name="Bateman A."/>
            <person name="Chiu C.H."/>
            <person name="Tang P."/>
            <person name="Hegemann P."/>
            <person name="Fromm H."/>
            <person name="Raoult D."/>
            <person name="Greub G."/>
            <person name="Miranda-Saavedra D."/>
            <person name="Chen N."/>
            <person name="Nash P."/>
            <person name="Ginger M.L."/>
            <person name="Horn M."/>
            <person name="Schaap P."/>
            <person name="Caler L."/>
            <person name="Loftus B."/>
        </authorList>
    </citation>
    <scope>NUCLEOTIDE SEQUENCE [LARGE SCALE GENOMIC DNA]</scope>
    <source>
        <strain evidence="16 17">Neff</strain>
    </source>
</reference>
<dbReference type="KEGG" id="acan:ACA1_164380"/>
<dbReference type="InterPro" id="IPR008271">
    <property type="entry name" value="Ser/Thr_kinase_AS"/>
</dbReference>
<dbReference type="PROSITE" id="PS50011">
    <property type="entry name" value="PROTEIN_KINASE_DOM"/>
    <property type="match status" value="2"/>
</dbReference>
<dbReference type="InterPro" id="IPR000719">
    <property type="entry name" value="Prot_kinase_dom"/>
</dbReference>
<dbReference type="PROSITE" id="PS00108">
    <property type="entry name" value="PROTEIN_KINASE_ST"/>
    <property type="match status" value="2"/>
</dbReference>
<dbReference type="VEuPathDB" id="AmoebaDB:ACA1_164380"/>
<evidence type="ECO:0000256" key="10">
    <source>
        <dbReference type="PROSITE-ProRule" id="PRU10141"/>
    </source>
</evidence>
<organism evidence="16 17">
    <name type="scientific">Acanthamoeba castellanii (strain ATCC 30010 / Neff)</name>
    <dbReference type="NCBI Taxonomy" id="1257118"/>
    <lineage>
        <taxon>Eukaryota</taxon>
        <taxon>Amoebozoa</taxon>
        <taxon>Discosea</taxon>
        <taxon>Longamoebia</taxon>
        <taxon>Centramoebida</taxon>
        <taxon>Acanthamoebidae</taxon>
        <taxon>Acanthamoeba</taxon>
    </lineage>
</organism>
<dbReference type="Gene3D" id="2.10.25.10">
    <property type="entry name" value="Laminin"/>
    <property type="match status" value="1"/>
</dbReference>
<evidence type="ECO:0000256" key="7">
    <source>
        <dbReference type="ARBA" id="ARBA00047899"/>
    </source>
</evidence>
<dbReference type="Gene3D" id="3.30.70.1230">
    <property type="entry name" value="Nucleotide cyclase"/>
    <property type="match status" value="1"/>
</dbReference>
<feature type="transmembrane region" description="Helical" evidence="12">
    <location>
        <begin position="910"/>
        <end position="932"/>
    </location>
</feature>
<dbReference type="InterPro" id="IPR011009">
    <property type="entry name" value="Kinase-like_dom_sf"/>
</dbReference>
<dbReference type="GeneID" id="14916174"/>
<evidence type="ECO:0000256" key="1">
    <source>
        <dbReference type="ARBA" id="ARBA00004167"/>
    </source>
</evidence>
<feature type="transmembrane region" description="Helical" evidence="12">
    <location>
        <begin position="802"/>
        <end position="832"/>
    </location>
</feature>
<evidence type="ECO:0000256" key="8">
    <source>
        <dbReference type="ARBA" id="ARBA00048679"/>
    </source>
</evidence>
<comment type="catalytic activity">
    <reaction evidence="7">
        <text>L-threonyl-[protein] + ATP = O-phospho-L-threonyl-[protein] + ADP + H(+)</text>
        <dbReference type="Rhea" id="RHEA:46608"/>
        <dbReference type="Rhea" id="RHEA-COMP:11060"/>
        <dbReference type="Rhea" id="RHEA-COMP:11605"/>
        <dbReference type="ChEBI" id="CHEBI:15378"/>
        <dbReference type="ChEBI" id="CHEBI:30013"/>
        <dbReference type="ChEBI" id="CHEBI:30616"/>
        <dbReference type="ChEBI" id="CHEBI:61977"/>
        <dbReference type="ChEBI" id="CHEBI:456216"/>
        <dbReference type="EC" id="2.7.11.1"/>
    </reaction>
</comment>
<evidence type="ECO:0000256" key="9">
    <source>
        <dbReference type="PROSITE-ProRule" id="PRU00076"/>
    </source>
</evidence>
<dbReference type="SUPFAM" id="SSF56112">
    <property type="entry name" value="Protein kinase-like (PK-like)"/>
    <property type="match status" value="2"/>
</dbReference>
<dbReference type="FunFam" id="3.30.200.20:FF:000034">
    <property type="entry name" value="Kinase suppressor of Ras 1"/>
    <property type="match status" value="2"/>
</dbReference>
<dbReference type="Pfam" id="PF07714">
    <property type="entry name" value="PK_Tyr_Ser-Thr"/>
    <property type="match status" value="2"/>
</dbReference>
<dbReference type="PROSITE" id="PS01186">
    <property type="entry name" value="EGF_2"/>
    <property type="match status" value="1"/>
</dbReference>
<dbReference type="SMART" id="SM00220">
    <property type="entry name" value="S_TKc"/>
    <property type="match status" value="2"/>
</dbReference>
<dbReference type="SUPFAM" id="SSF53850">
    <property type="entry name" value="Periplasmic binding protein-like II"/>
    <property type="match status" value="1"/>
</dbReference>
<dbReference type="Gene3D" id="3.30.200.20">
    <property type="entry name" value="Phosphorylase Kinase, domain 1"/>
    <property type="match status" value="1"/>
</dbReference>
<dbReference type="SMART" id="SM00181">
    <property type="entry name" value="EGF"/>
    <property type="match status" value="1"/>
</dbReference>
<keyword evidence="12" id="KW-0812">Transmembrane</keyword>
<keyword evidence="13" id="KW-0732">Signal</keyword>